<reference evidence="1 2" key="1">
    <citation type="submission" date="2018-05" db="EMBL/GenBank/DDBJ databases">
        <title>Spiribacter halobius sp. nov., a moderately halophilic bacterium isolated from marine solar saltern.</title>
        <authorList>
            <person name="Zheng W.-S."/>
            <person name="Lu D.-C."/>
            <person name="Du Z.-J."/>
        </authorList>
    </citation>
    <scope>NUCLEOTIDE SEQUENCE [LARGE SCALE GENOMIC DNA]</scope>
    <source>
        <strain evidence="1 2">E85</strain>
    </source>
</reference>
<keyword evidence="2" id="KW-1185">Reference proteome</keyword>
<dbReference type="InterPro" id="IPR009493">
    <property type="entry name" value="P2_GpE"/>
</dbReference>
<sequence length="37" mass="4741">MIAYVFHFPPSELWEMDVQELRWWQERAKRLRKHNRG</sequence>
<dbReference type="RefSeq" id="WP_109678841.1">
    <property type="nucleotide sequence ID" value="NZ_CP086615.1"/>
</dbReference>
<dbReference type="AlphaFoldDB" id="A0A2U2N1B4"/>
<organism evidence="1 2">
    <name type="scientific">Sediminicurvatus halobius</name>
    <dbReference type="NCBI Taxonomy" id="2182432"/>
    <lineage>
        <taxon>Bacteria</taxon>
        <taxon>Pseudomonadati</taxon>
        <taxon>Pseudomonadota</taxon>
        <taxon>Gammaproteobacteria</taxon>
        <taxon>Chromatiales</taxon>
        <taxon>Ectothiorhodospiraceae</taxon>
        <taxon>Sediminicurvatus</taxon>
    </lineage>
</organism>
<dbReference type="OrthoDB" id="8566531at2"/>
<accession>A0A2U2N1B4</accession>
<protein>
    <submittedName>
        <fullName evidence="1">GpE family phage tail protein</fullName>
    </submittedName>
</protein>
<gene>
    <name evidence="1" type="ORF">DEM34_10880</name>
</gene>
<evidence type="ECO:0000313" key="2">
    <source>
        <dbReference type="Proteomes" id="UP000245474"/>
    </source>
</evidence>
<evidence type="ECO:0000313" key="1">
    <source>
        <dbReference type="EMBL" id="PWG62862.1"/>
    </source>
</evidence>
<proteinExistence type="predicted"/>
<dbReference type="EMBL" id="QFFI01000015">
    <property type="protein sequence ID" value="PWG62862.1"/>
    <property type="molecule type" value="Genomic_DNA"/>
</dbReference>
<name>A0A2U2N1B4_9GAMM</name>
<dbReference type="Proteomes" id="UP000245474">
    <property type="component" value="Unassembled WGS sequence"/>
</dbReference>
<dbReference type="Pfam" id="PF06528">
    <property type="entry name" value="Phage_P2_GpE"/>
    <property type="match status" value="1"/>
</dbReference>
<comment type="caution">
    <text evidence="1">The sequence shown here is derived from an EMBL/GenBank/DDBJ whole genome shotgun (WGS) entry which is preliminary data.</text>
</comment>